<dbReference type="Proteomes" id="UP000295345">
    <property type="component" value="Unassembled WGS sequence"/>
</dbReference>
<keyword evidence="2" id="KW-1185">Reference proteome</keyword>
<evidence type="ECO:0000313" key="2">
    <source>
        <dbReference type="Proteomes" id="UP000295345"/>
    </source>
</evidence>
<gene>
    <name evidence="1" type="ORF">E1283_11680</name>
</gene>
<dbReference type="AlphaFoldDB" id="A0A4V2Y3A0"/>
<proteinExistence type="predicted"/>
<accession>A0A4V2Y3A0</accession>
<protein>
    <submittedName>
        <fullName evidence="1">Uncharacterized protein</fullName>
    </submittedName>
</protein>
<name>A0A4V2Y3A0_9ACTN</name>
<dbReference type="RefSeq" id="WP_132817902.1">
    <property type="nucleotide sequence ID" value="NZ_SMKI01000097.1"/>
</dbReference>
<sequence>MPLLWRQRPSASSAVSLVEPVVAPDDTVALGPAPDDAGSFCWPYPFEIPLGQRLLTCTACGAERDWLLILVEDRVHVRCRCAYQWYEPHLPADWYRAHCGAPEQVHHNPEAANRATGFDGTFAGAYW</sequence>
<comment type="caution">
    <text evidence="1">The sequence shown here is derived from an EMBL/GenBank/DDBJ whole genome shotgun (WGS) entry which is preliminary data.</text>
</comment>
<evidence type="ECO:0000313" key="1">
    <source>
        <dbReference type="EMBL" id="TDC75695.1"/>
    </source>
</evidence>
<dbReference type="EMBL" id="SMKI01000097">
    <property type="protein sequence ID" value="TDC75695.1"/>
    <property type="molecule type" value="Genomic_DNA"/>
</dbReference>
<organism evidence="1 2">
    <name type="scientific">Streptomyces hainanensis</name>
    <dbReference type="NCBI Taxonomy" id="402648"/>
    <lineage>
        <taxon>Bacteria</taxon>
        <taxon>Bacillati</taxon>
        <taxon>Actinomycetota</taxon>
        <taxon>Actinomycetes</taxon>
        <taxon>Kitasatosporales</taxon>
        <taxon>Streptomycetaceae</taxon>
        <taxon>Streptomyces</taxon>
    </lineage>
</organism>
<dbReference type="OrthoDB" id="3853525at2"/>
<reference evidence="1 2" key="1">
    <citation type="submission" date="2019-03" db="EMBL/GenBank/DDBJ databases">
        <title>Draft genome sequences of novel Actinobacteria.</title>
        <authorList>
            <person name="Sahin N."/>
            <person name="Ay H."/>
            <person name="Saygin H."/>
        </authorList>
    </citation>
    <scope>NUCLEOTIDE SEQUENCE [LARGE SCALE GENOMIC DNA]</scope>
    <source>
        <strain evidence="1 2">DSM 41900</strain>
    </source>
</reference>